<dbReference type="STRING" id="1314773.A0A3N2PYE9"/>
<dbReference type="GeneID" id="39583390"/>
<dbReference type="OrthoDB" id="4392204at2759"/>
<protein>
    <submittedName>
        <fullName evidence="1">Uncharacterized protein</fullName>
    </submittedName>
</protein>
<dbReference type="Proteomes" id="UP000272025">
    <property type="component" value="Unassembled WGS sequence"/>
</dbReference>
<accession>A0A3N2PYE9</accession>
<reference evidence="1 2" key="1">
    <citation type="journal article" date="2018" name="Mol. Ecol.">
        <title>The obligate alkalophilic soda-lake fungus Sodiomyces alkalinus has shifted to a protein diet.</title>
        <authorList>
            <person name="Grum-Grzhimaylo A.A."/>
            <person name="Falkoski D.L."/>
            <person name="van den Heuvel J."/>
            <person name="Valero-Jimenez C.A."/>
            <person name="Min B."/>
            <person name="Choi I.G."/>
            <person name="Lipzen A."/>
            <person name="Daum C.G."/>
            <person name="Aanen D.K."/>
            <person name="Tsang A."/>
            <person name="Henrissat B."/>
            <person name="Bilanenko E.N."/>
            <person name="de Vries R.P."/>
            <person name="van Kan J.A.L."/>
            <person name="Grigoriev I.V."/>
            <person name="Debets A.J.M."/>
        </authorList>
    </citation>
    <scope>NUCLEOTIDE SEQUENCE [LARGE SCALE GENOMIC DNA]</scope>
    <source>
        <strain evidence="1 2">F11</strain>
    </source>
</reference>
<dbReference type="RefSeq" id="XP_028467369.1">
    <property type="nucleotide sequence ID" value="XM_028614913.1"/>
</dbReference>
<dbReference type="AlphaFoldDB" id="A0A3N2PYE9"/>
<evidence type="ECO:0000313" key="2">
    <source>
        <dbReference type="Proteomes" id="UP000272025"/>
    </source>
</evidence>
<organism evidence="1 2">
    <name type="scientific">Sodiomyces alkalinus (strain CBS 110278 / VKM F-3762 / F11)</name>
    <name type="common">Alkaliphilic filamentous fungus</name>
    <dbReference type="NCBI Taxonomy" id="1314773"/>
    <lineage>
        <taxon>Eukaryota</taxon>
        <taxon>Fungi</taxon>
        <taxon>Dikarya</taxon>
        <taxon>Ascomycota</taxon>
        <taxon>Pezizomycotina</taxon>
        <taxon>Sordariomycetes</taxon>
        <taxon>Hypocreomycetidae</taxon>
        <taxon>Glomerellales</taxon>
        <taxon>Plectosphaerellaceae</taxon>
        <taxon>Sodiomyces</taxon>
    </lineage>
</organism>
<name>A0A3N2PYE9_SODAK</name>
<evidence type="ECO:0000313" key="1">
    <source>
        <dbReference type="EMBL" id="ROT39563.1"/>
    </source>
</evidence>
<dbReference type="EMBL" id="ML119053">
    <property type="protein sequence ID" value="ROT39563.1"/>
    <property type="molecule type" value="Genomic_DNA"/>
</dbReference>
<sequence>MRRLAEWRSVVLGLAGCTSNANANLTPSKAKMRFITITALAALVQLQHAVAEDWTQKLLFHGTSLILRPDYISHRAANHTATAANFYSYFGQTGYISFGWWLPATADADSSPCHPDNEQFDWFEYTVSKIDCTSTRCRAHMVNWDNVPKPEKPFFEEDYVFQTVNSLDDDAGRFHLGFFDREGGALAVGTARPLSFGDETEQECRKALRMLRRVQATRGIELPFELSDVCGTAAMSNAGVEGQSAQKPLALPWVG</sequence>
<proteinExistence type="predicted"/>
<gene>
    <name evidence="1" type="ORF">SODALDRAFT_377510</name>
</gene>
<keyword evidence="2" id="KW-1185">Reference proteome</keyword>